<evidence type="ECO:0000259" key="1">
    <source>
        <dbReference type="PROSITE" id="PS50878"/>
    </source>
</evidence>
<evidence type="ECO:0000313" key="2">
    <source>
        <dbReference type="EMBL" id="CAD1569808.1"/>
    </source>
</evidence>
<gene>
    <name evidence="2" type="ORF">BBRV_LOCUS93626</name>
</gene>
<organism evidence="2">
    <name type="scientific">Bracon brevicornis</name>
    <dbReference type="NCBI Taxonomy" id="1563983"/>
    <lineage>
        <taxon>Eukaryota</taxon>
        <taxon>Metazoa</taxon>
        <taxon>Ecdysozoa</taxon>
        <taxon>Arthropoda</taxon>
        <taxon>Hexapoda</taxon>
        <taxon>Insecta</taxon>
        <taxon>Pterygota</taxon>
        <taxon>Neoptera</taxon>
        <taxon>Endopterygota</taxon>
        <taxon>Hymenoptera</taxon>
        <taxon>Apocrita</taxon>
        <taxon>Ichneumonoidea</taxon>
        <taxon>Braconidae</taxon>
        <taxon>Braconinae</taxon>
        <taxon>Bracon</taxon>
    </lineage>
</organism>
<sequence length="327" mass="36957">MTMLLLFDFSKAFDSVCHVRLLQKLQHCGFGFPALQWIASYLTSRSQATSDGSGRLSTFRPSNKGVPQGSVLGPLFFLIYINDVSEVLPLYFRHIIYADDLQIYQCFDPDCLDEARDRMGCVADRVAAWAKTNRLTLNVSKTKAIICGSQAYVNRVMTPDCFIEIGSSGICPEQSVRNLGVVFDSKLTWKSHSLGIVQRVHAVMYRLRLFRRSTTQALRKHLIVTLVFPILDYCSLVFAGLSDELSAILDRLLNYGLRFVFGLRLDEHVTAYRVSLGWMKGEERRKYFLGCRTYKVLNTGVPSYLSNLFVANTSSRPTRGDVASECH</sequence>
<accession>A0A6V7L032</accession>
<dbReference type="GO" id="GO:0071897">
    <property type="term" value="P:DNA biosynthetic process"/>
    <property type="evidence" value="ECO:0007669"/>
    <property type="project" value="UniProtKB-ARBA"/>
</dbReference>
<proteinExistence type="predicted"/>
<dbReference type="EMBL" id="CADCXW020000327">
    <property type="protein sequence ID" value="CAD1569808.1"/>
    <property type="molecule type" value="Genomic_DNA"/>
</dbReference>
<dbReference type="PANTHER" id="PTHR33332">
    <property type="entry name" value="REVERSE TRANSCRIPTASE DOMAIN-CONTAINING PROTEIN"/>
    <property type="match status" value="1"/>
</dbReference>
<dbReference type="InterPro" id="IPR043502">
    <property type="entry name" value="DNA/RNA_pol_sf"/>
</dbReference>
<reference evidence="2" key="1">
    <citation type="submission" date="2020-07" db="EMBL/GenBank/DDBJ databases">
        <authorList>
            <person name="Ferguson B K."/>
        </authorList>
    </citation>
    <scope>NUCLEOTIDE SEQUENCE</scope>
    <source>
        <strain evidence="2">L06</strain>
    </source>
</reference>
<protein>
    <recommendedName>
        <fullName evidence="1">Reverse transcriptase domain-containing protein</fullName>
    </recommendedName>
</protein>
<feature type="domain" description="Reverse transcriptase" evidence="1">
    <location>
        <begin position="1"/>
        <end position="194"/>
    </location>
</feature>
<dbReference type="Pfam" id="PF00078">
    <property type="entry name" value="RVT_1"/>
    <property type="match status" value="1"/>
</dbReference>
<name>A0A6V7L032_9HYME</name>
<dbReference type="AlphaFoldDB" id="A0A6V7L032"/>
<dbReference type="InterPro" id="IPR000477">
    <property type="entry name" value="RT_dom"/>
</dbReference>
<dbReference type="SUPFAM" id="SSF56672">
    <property type="entry name" value="DNA/RNA polymerases"/>
    <property type="match status" value="1"/>
</dbReference>
<dbReference type="PROSITE" id="PS50878">
    <property type="entry name" value="RT_POL"/>
    <property type="match status" value="1"/>
</dbReference>